<sequence length="179" mass="20466">MSEVVANRYAEALFQLGNEKGTLEQLVEEFYVLKSIFDENEQLVAFLEHPRVNNDKKNQFLDDVFQGFSEHVLKTLKLLTARHRIGVFPSIIDHFTQLVNDVKGIAEAKVYSVRELSEDEKEQLENTFAERFNKQAIKLKTIVDPSVIGGIKLQIGNTIYDGTIQGKLKRIERNILTAD</sequence>
<keyword evidence="8" id="KW-1003">Cell membrane</keyword>
<dbReference type="AlphaFoldDB" id="A0A1I0ZLZ0"/>
<dbReference type="InterPro" id="IPR000711">
    <property type="entry name" value="ATPase_OSCP/dsu"/>
</dbReference>
<proteinExistence type="inferred from homology"/>
<dbReference type="InterPro" id="IPR026015">
    <property type="entry name" value="ATP_synth_OSCP/delta_N_sf"/>
</dbReference>
<evidence type="ECO:0000256" key="4">
    <source>
        <dbReference type="ARBA" id="ARBA00023065"/>
    </source>
</evidence>
<keyword evidence="4 8" id="KW-0406">Ion transport</keyword>
<comment type="function">
    <text evidence="8">This protein is part of the stalk that links CF(0) to CF(1). It either transmits conformational changes from CF(0) to CF(1) or is implicated in proton conduction.</text>
</comment>
<dbReference type="GO" id="GO:0045259">
    <property type="term" value="C:proton-transporting ATP synthase complex"/>
    <property type="evidence" value="ECO:0007669"/>
    <property type="project" value="UniProtKB-KW"/>
</dbReference>
<evidence type="ECO:0000256" key="7">
    <source>
        <dbReference type="ARBA" id="ARBA00023310"/>
    </source>
</evidence>
<comment type="similarity">
    <text evidence="8">Belongs to the ATPase delta chain family.</text>
</comment>
<dbReference type="NCBIfam" id="TIGR01145">
    <property type="entry name" value="ATP_synt_delta"/>
    <property type="match status" value="1"/>
</dbReference>
<organism evidence="9 10">
    <name type="scientific">Lentibacillus halodurans</name>
    <dbReference type="NCBI Taxonomy" id="237679"/>
    <lineage>
        <taxon>Bacteria</taxon>
        <taxon>Bacillati</taxon>
        <taxon>Bacillota</taxon>
        <taxon>Bacilli</taxon>
        <taxon>Bacillales</taxon>
        <taxon>Bacillaceae</taxon>
        <taxon>Lentibacillus</taxon>
    </lineage>
</organism>
<protein>
    <recommendedName>
        <fullName evidence="8">ATP synthase subunit delta</fullName>
    </recommendedName>
    <alternativeName>
        <fullName evidence="8">ATP synthase F(1) sector subunit delta</fullName>
    </alternativeName>
    <alternativeName>
        <fullName evidence="8">F-type ATPase subunit delta</fullName>
        <shortName evidence="8">F-ATPase subunit delta</shortName>
    </alternativeName>
</protein>
<evidence type="ECO:0000256" key="8">
    <source>
        <dbReference type="HAMAP-Rule" id="MF_01416"/>
    </source>
</evidence>
<dbReference type="GO" id="GO:0005886">
    <property type="term" value="C:plasma membrane"/>
    <property type="evidence" value="ECO:0007669"/>
    <property type="project" value="UniProtKB-SubCell"/>
</dbReference>
<dbReference type="GO" id="GO:0046933">
    <property type="term" value="F:proton-transporting ATP synthase activity, rotational mechanism"/>
    <property type="evidence" value="ECO:0007669"/>
    <property type="project" value="UniProtKB-UniRule"/>
</dbReference>
<dbReference type="OrthoDB" id="9802471at2"/>
<comment type="subcellular location">
    <subcellularLocation>
        <location evidence="8">Cell membrane</location>
        <topology evidence="8">Peripheral membrane protein</topology>
    </subcellularLocation>
    <subcellularLocation>
        <location evidence="1">Membrane</location>
    </subcellularLocation>
</comment>
<evidence type="ECO:0000256" key="2">
    <source>
        <dbReference type="ARBA" id="ARBA00022448"/>
    </source>
</evidence>
<evidence type="ECO:0000313" key="9">
    <source>
        <dbReference type="EMBL" id="SFB26531.1"/>
    </source>
</evidence>
<comment type="function">
    <text evidence="8">F(1)F(0) ATP synthase produces ATP from ADP in the presence of a proton or sodium gradient. F-type ATPases consist of two structural domains, F(1) containing the extramembraneous catalytic core and F(0) containing the membrane proton channel, linked together by a central stalk and a peripheral stalk. During catalysis, ATP synthesis in the catalytic domain of F(1) is coupled via a rotary mechanism of the central stalk subunits to proton translocation.</text>
</comment>
<keyword evidence="2 8" id="KW-0813">Transport</keyword>
<accession>A0A1I0ZLZ0</accession>
<evidence type="ECO:0000256" key="5">
    <source>
        <dbReference type="ARBA" id="ARBA00023136"/>
    </source>
</evidence>
<dbReference type="PROSITE" id="PS00389">
    <property type="entry name" value="ATPASE_DELTA"/>
    <property type="match status" value="1"/>
</dbReference>
<keyword evidence="10" id="KW-1185">Reference proteome</keyword>
<dbReference type="NCBIfam" id="NF004403">
    <property type="entry name" value="PRK05758.2-4"/>
    <property type="match status" value="1"/>
</dbReference>
<keyword evidence="6 8" id="KW-0139">CF(1)</keyword>
<dbReference type="SUPFAM" id="SSF47928">
    <property type="entry name" value="N-terminal domain of the delta subunit of the F1F0-ATP synthase"/>
    <property type="match status" value="1"/>
</dbReference>
<evidence type="ECO:0000256" key="1">
    <source>
        <dbReference type="ARBA" id="ARBA00004370"/>
    </source>
</evidence>
<gene>
    <name evidence="8" type="primary">atpH</name>
    <name evidence="9" type="ORF">SAMN04488072_11248</name>
</gene>
<dbReference type="InterPro" id="IPR020781">
    <property type="entry name" value="ATPase_OSCP/d_CS"/>
</dbReference>
<reference evidence="9 10" key="1">
    <citation type="submission" date="2016-10" db="EMBL/GenBank/DDBJ databases">
        <authorList>
            <person name="de Groot N.N."/>
        </authorList>
    </citation>
    <scope>NUCLEOTIDE SEQUENCE [LARGE SCALE GENOMIC DNA]</scope>
    <source>
        <strain evidence="9 10">CGMCC 1.3702</strain>
    </source>
</reference>
<name>A0A1I0ZLZ0_9BACI</name>
<dbReference type="STRING" id="237679.SAMN04488072_11248"/>
<dbReference type="EMBL" id="FOJW01000012">
    <property type="protein sequence ID" value="SFB26531.1"/>
    <property type="molecule type" value="Genomic_DNA"/>
</dbReference>
<dbReference type="Proteomes" id="UP000198642">
    <property type="component" value="Unassembled WGS sequence"/>
</dbReference>
<dbReference type="RefSeq" id="WP_090239598.1">
    <property type="nucleotide sequence ID" value="NZ_FOJW01000012.1"/>
</dbReference>
<dbReference type="PRINTS" id="PR00125">
    <property type="entry name" value="ATPASEDELTA"/>
</dbReference>
<dbReference type="PANTHER" id="PTHR11910">
    <property type="entry name" value="ATP SYNTHASE DELTA CHAIN"/>
    <property type="match status" value="1"/>
</dbReference>
<dbReference type="HAMAP" id="MF_01416">
    <property type="entry name" value="ATP_synth_delta_bact"/>
    <property type="match status" value="1"/>
</dbReference>
<evidence type="ECO:0000256" key="3">
    <source>
        <dbReference type="ARBA" id="ARBA00022781"/>
    </source>
</evidence>
<dbReference type="Gene3D" id="1.10.520.20">
    <property type="entry name" value="N-terminal domain of the delta subunit of the F1F0-ATP synthase"/>
    <property type="match status" value="1"/>
</dbReference>
<keyword evidence="5 8" id="KW-0472">Membrane</keyword>
<evidence type="ECO:0000313" key="10">
    <source>
        <dbReference type="Proteomes" id="UP000198642"/>
    </source>
</evidence>
<dbReference type="Pfam" id="PF00213">
    <property type="entry name" value="OSCP"/>
    <property type="match status" value="1"/>
</dbReference>
<keyword evidence="3 8" id="KW-0375">Hydrogen ion transport</keyword>
<keyword evidence="7 8" id="KW-0066">ATP synthesis</keyword>
<evidence type="ECO:0000256" key="6">
    <source>
        <dbReference type="ARBA" id="ARBA00023196"/>
    </source>
</evidence>